<comment type="caution">
    <text evidence="4">The sequence shown here is derived from an EMBL/GenBank/DDBJ whole genome shotgun (WGS) entry which is preliminary data.</text>
</comment>
<dbReference type="AlphaFoldDB" id="A0A2T0WQQ5"/>
<dbReference type="RefSeq" id="WP_106132824.1">
    <property type="nucleotide sequence ID" value="NZ_PVTR01000003.1"/>
</dbReference>
<evidence type="ECO:0000313" key="5">
    <source>
        <dbReference type="Proteomes" id="UP000238157"/>
    </source>
</evidence>
<dbReference type="InterPro" id="IPR008756">
    <property type="entry name" value="Peptidase_M56"/>
</dbReference>
<keyword evidence="2" id="KW-0812">Transmembrane</keyword>
<feature type="transmembrane region" description="Helical" evidence="2">
    <location>
        <begin position="6"/>
        <end position="22"/>
    </location>
</feature>
<proteinExistence type="predicted"/>
<evidence type="ECO:0000259" key="3">
    <source>
        <dbReference type="Pfam" id="PF05569"/>
    </source>
</evidence>
<keyword evidence="2" id="KW-1133">Transmembrane helix</keyword>
<feature type="transmembrane region" description="Helical" evidence="2">
    <location>
        <begin position="267"/>
        <end position="285"/>
    </location>
</feature>
<evidence type="ECO:0000256" key="1">
    <source>
        <dbReference type="SAM" id="MobiDB-lite"/>
    </source>
</evidence>
<sequence length="531" mass="61348">MMSYLLNSGICLLILLLIYRLFLQKESMYQFNRFFLLFSIVVSFLIPLITVEVTIEKAVSAILDPINPKLPIEYQNYQTTDTPTQSDFDWRFLGWGIYFFVSGILLYRFFRNIKLILEKVKNNEIVDYNGYKLVLVQEDVLPFSFLTYIFLSKAAFQNGKITESILQHESTHVREWHSLDNIFIEFLLVFMWFHPGLYWSRSAIKLNHEFIADEAALRVTTVHSYKLLLVSMILPNQSPVLASNLKFSFTKRRLDMMNKKTMLSTKLIKAVALIPVLAVLIFVFSEKVPAQDQITNKQTLNYHSGIQKPDEGSVDLIVTIFPDGNLKTNGKEIRLESFDEYLSQNFKEINNLKVLLEVNTGTPMGYVSDIQKILFERGATHIDVSVAEQVANDSDKAEFYKNSTFIVVGIDGNKTKKTYKELTEKQKSDLRPPMGKPEKKSPNKAAFDKWKDSKTYAIWIDGVSVKNDKLAQMLASEIAFYNESFVHLNARSERFPQEYQVHAYTHPGYEAAYGENSDYLKNRNWTITIKD</sequence>
<organism evidence="4 5">
    <name type="scientific">Mongoliibacter ruber</name>
    <dbReference type="NCBI Taxonomy" id="1750599"/>
    <lineage>
        <taxon>Bacteria</taxon>
        <taxon>Pseudomonadati</taxon>
        <taxon>Bacteroidota</taxon>
        <taxon>Cytophagia</taxon>
        <taxon>Cytophagales</taxon>
        <taxon>Cyclobacteriaceae</taxon>
        <taxon>Mongoliibacter</taxon>
    </lineage>
</organism>
<protein>
    <submittedName>
        <fullName evidence="4">Beta-lactamase regulating signal transducer with metallopeptidase domain</fullName>
    </submittedName>
</protein>
<dbReference type="OrthoDB" id="1522859at2"/>
<name>A0A2T0WQQ5_9BACT</name>
<reference evidence="4 5" key="1">
    <citation type="submission" date="2018-03" db="EMBL/GenBank/DDBJ databases">
        <title>Genomic Encyclopedia of Archaeal and Bacterial Type Strains, Phase II (KMG-II): from individual species to whole genera.</title>
        <authorList>
            <person name="Goeker M."/>
        </authorList>
    </citation>
    <scope>NUCLEOTIDE SEQUENCE [LARGE SCALE GENOMIC DNA]</scope>
    <source>
        <strain evidence="4 5">DSM 27929</strain>
    </source>
</reference>
<feature type="region of interest" description="Disordered" evidence="1">
    <location>
        <begin position="423"/>
        <end position="446"/>
    </location>
</feature>
<dbReference type="EMBL" id="PVTR01000003">
    <property type="protein sequence ID" value="PRY89038.1"/>
    <property type="molecule type" value="Genomic_DNA"/>
</dbReference>
<dbReference type="Pfam" id="PF05569">
    <property type="entry name" value="Peptidase_M56"/>
    <property type="match status" value="1"/>
</dbReference>
<keyword evidence="2" id="KW-0472">Membrane</keyword>
<dbReference type="InterPro" id="IPR052173">
    <property type="entry name" value="Beta-lactam_resp_regulator"/>
</dbReference>
<accession>A0A2T0WQQ5</accession>
<feature type="domain" description="Peptidase M56" evidence="3">
    <location>
        <begin position="161"/>
        <end position="256"/>
    </location>
</feature>
<dbReference type="PANTHER" id="PTHR34978">
    <property type="entry name" value="POSSIBLE SENSOR-TRANSDUCER PROTEIN BLAR"/>
    <property type="match status" value="1"/>
</dbReference>
<evidence type="ECO:0000313" key="4">
    <source>
        <dbReference type="EMBL" id="PRY89038.1"/>
    </source>
</evidence>
<evidence type="ECO:0000256" key="2">
    <source>
        <dbReference type="SAM" id="Phobius"/>
    </source>
</evidence>
<feature type="transmembrane region" description="Helical" evidence="2">
    <location>
        <begin position="34"/>
        <end position="55"/>
    </location>
</feature>
<feature type="transmembrane region" description="Helical" evidence="2">
    <location>
        <begin position="92"/>
        <end position="110"/>
    </location>
</feature>
<dbReference type="Proteomes" id="UP000238157">
    <property type="component" value="Unassembled WGS sequence"/>
</dbReference>
<gene>
    <name evidence="4" type="ORF">CLW00_103158</name>
</gene>
<dbReference type="PANTHER" id="PTHR34978:SF3">
    <property type="entry name" value="SLR0241 PROTEIN"/>
    <property type="match status" value="1"/>
</dbReference>
<keyword evidence="5" id="KW-1185">Reference proteome</keyword>